<dbReference type="PROSITE" id="PS50005">
    <property type="entry name" value="TPR"/>
    <property type="match status" value="1"/>
</dbReference>
<evidence type="ECO:0000313" key="2">
    <source>
        <dbReference type="EMBL" id="JAF98088.1"/>
    </source>
</evidence>
<dbReference type="PANTHER" id="PTHR46014">
    <property type="entry name" value="TETRATRICOPEPTIDE REPEAT PROTEIN 1"/>
    <property type="match status" value="1"/>
</dbReference>
<dbReference type="EMBL" id="GBHO01045515">
    <property type="protein sequence ID" value="JAF98088.1"/>
    <property type="molecule type" value="Transcribed_RNA"/>
</dbReference>
<feature type="repeat" description="TPR" evidence="1">
    <location>
        <begin position="52"/>
        <end position="85"/>
    </location>
</feature>
<gene>
    <name evidence="2" type="primary">Ttc1</name>
    <name evidence="3" type="synonym">Ttc1_1</name>
    <name evidence="2" type="ORF">CM83_12596</name>
    <name evidence="3" type="ORF">g.8043</name>
</gene>
<reference evidence="2" key="1">
    <citation type="journal article" date="2014" name="PLoS ONE">
        <title>Transcriptome-Based Identification of ABC Transporters in the Western Tarnished Plant Bug Lygus hesperus.</title>
        <authorList>
            <person name="Hull J.J."/>
            <person name="Chaney K."/>
            <person name="Geib S.M."/>
            <person name="Fabrick J.A."/>
            <person name="Brent C.S."/>
            <person name="Walsh D."/>
            <person name="Lavine L.C."/>
        </authorList>
    </citation>
    <scope>NUCLEOTIDE SEQUENCE</scope>
</reference>
<reference evidence="2" key="2">
    <citation type="submission" date="2014-07" db="EMBL/GenBank/DDBJ databases">
        <authorList>
            <person name="Hull J."/>
        </authorList>
    </citation>
    <scope>NUCLEOTIDE SEQUENCE</scope>
</reference>
<dbReference type="PANTHER" id="PTHR46014:SF1">
    <property type="entry name" value="TETRATRICOPEPTIDE REPEAT PROTEIN 1"/>
    <property type="match status" value="1"/>
</dbReference>
<name>A0A0A9VQQ1_LYGHE</name>
<dbReference type="AlphaFoldDB" id="A0A0A9VQQ1"/>
<dbReference type="InterPro" id="IPR019734">
    <property type="entry name" value="TPR_rpt"/>
</dbReference>
<reference evidence="3" key="3">
    <citation type="journal article" date="2016" name="Gigascience">
        <title>De novo construction of an expanded transcriptome assembly for the western tarnished plant bug, Lygus hesperus.</title>
        <authorList>
            <person name="Tassone E.E."/>
            <person name="Geib S.M."/>
            <person name="Hall B."/>
            <person name="Fabrick J.A."/>
            <person name="Brent C.S."/>
            <person name="Hull J.J."/>
        </authorList>
    </citation>
    <scope>NUCLEOTIDE SEQUENCE</scope>
</reference>
<dbReference type="Pfam" id="PF13174">
    <property type="entry name" value="TPR_6"/>
    <property type="match status" value="1"/>
</dbReference>
<evidence type="ECO:0000256" key="1">
    <source>
        <dbReference type="PROSITE-ProRule" id="PRU00339"/>
    </source>
</evidence>
<sequence length="188" mass="21729">MLHPYRKKSLDRARECKEEGNELFRECKYREAIEKYAEALLWCPKKETEYCATFHNNKAMAHIKNGEMDDAIYETTEVLKIEPANLKALLRRSMAYENAKRYDDAIADWNSIASLHPNTHADQASHSIRRLEKIREESVEEMKTEVLSNLRTVADKVLGTFGMSVDQFKFIKDPKTGSYSISYGADPK</sequence>
<dbReference type="InterPro" id="IPR011990">
    <property type="entry name" value="TPR-like_helical_dom_sf"/>
</dbReference>
<keyword evidence="1" id="KW-0802">TPR repeat</keyword>
<proteinExistence type="predicted"/>
<organism evidence="2">
    <name type="scientific">Lygus hesperus</name>
    <name type="common">Western plant bug</name>
    <dbReference type="NCBI Taxonomy" id="30085"/>
    <lineage>
        <taxon>Eukaryota</taxon>
        <taxon>Metazoa</taxon>
        <taxon>Ecdysozoa</taxon>
        <taxon>Arthropoda</taxon>
        <taxon>Hexapoda</taxon>
        <taxon>Insecta</taxon>
        <taxon>Pterygota</taxon>
        <taxon>Neoptera</taxon>
        <taxon>Paraneoptera</taxon>
        <taxon>Hemiptera</taxon>
        <taxon>Heteroptera</taxon>
        <taxon>Panheteroptera</taxon>
        <taxon>Cimicomorpha</taxon>
        <taxon>Miridae</taxon>
        <taxon>Mirini</taxon>
        <taxon>Lygus</taxon>
    </lineage>
</organism>
<dbReference type="Gene3D" id="1.25.40.10">
    <property type="entry name" value="Tetratricopeptide repeat domain"/>
    <property type="match status" value="1"/>
</dbReference>
<dbReference type="SUPFAM" id="SSF48452">
    <property type="entry name" value="TPR-like"/>
    <property type="match status" value="1"/>
</dbReference>
<evidence type="ECO:0000313" key="3">
    <source>
        <dbReference type="EMBL" id="JAQ13647.1"/>
    </source>
</evidence>
<dbReference type="EMBL" id="GDHC01004982">
    <property type="protein sequence ID" value="JAQ13647.1"/>
    <property type="molecule type" value="Transcribed_RNA"/>
</dbReference>
<protein>
    <submittedName>
        <fullName evidence="2">Tetratricopeptide repeat protein 1</fullName>
    </submittedName>
</protein>
<accession>A0A0A9VQQ1</accession>
<dbReference type="SMART" id="SM00028">
    <property type="entry name" value="TPR"/>
    <property type="match status" value="3"/>
</dbReference>
<dbReference type="InterPro" id="IPR052769">
    <property type="entry name" value="TPR_domain_protein"/>
</dbReference>